<dbReference type="EMBL" id="MK072383">
    <property type="protein sequence ID" value="AYV82577.1"/>
    <property type="molecule type" value="Genomic_DNA"/>
</dbReference>
<reference evidence="1" key="1">
    <citation type="submission" date="2018-10" db="EMBL/GenBank/DDBJ databases">
        <title>Hidden diversity of soil giant viruses.</title>
        <authorList>
            <person name="Schulz F."/>
            <person name="Alteio L."/>
            <person name="Goudeau D."/>
            <person name="Ryan E.M."/>
            <person name="Malmstrom R.R."/>
            <person name="Blanchard J."/>
            <person name="Woyke T."/>
        </authorList>
    </citation>
    <scope>NUCLEOTIDE SEQUENCE</scope>
    <source>
        <strain evidence="1">HYV1</strain>
    </source>
</reference>
<protein>
    <submittedName>
        <fullName evidence="1">Uncharacterized protein</fullName>
    </submittedName>
</protein>
<organism evidence="1">
    <name type="scientific">Hyperionvirus sp</name>
    <dbReference type="NCBI Taxonomy" id="2487770"/>
    <lineage>
        <taxon>Viruses</taxon>
        <taxon>Varidnaviria</taxon>
        <taxon>Bamfordvirae</taxon>
        <taxon>Nucleocytoviricota</taxon>
        <taxon>Megaviricetes</taxon>
        <taxon>Imitervirales</taxon>
        <taxon>Mimiviridae</taxon>
        <taxon>Klosneuvirinae</taxon>
    </lineage>
</organism>
<sequence length="243" mass="28630">MTDITLGGFKIFPSATPKEMYILPVYTFKCPCDFQHYIVWSGFHHPNLFLPKYLIKFQKLINENTPYDQCLILIPHFEIKRQTTPCEHIHIYINSGSKDFYYNLRPYQRSRLKQIDEPTKNLIQAHFNQMDYLPIGTRLASFISDYWASSVYDWYSFSQRRFLTSTEIKDSVTNLPETNFLSILNENIDRFESEIKSVLHEPMPFDLIKIIYSYGYSPADIFGKLILILNSDILKYGIMIASK</sequence>
<name>A0A3G5A5S0_9VIRU</name>
<gene>
    <name evidence="1" type="ORF">Hyperionvirus1_156</name>
</gene>
<evidence type="ECO:0000313" key="1">
    <source>
        <dbReference type="EMBL" id="AYV82577.1"/>
    </source>
</evidence>
<accession>A0A3G5A5S0</accession>
<proteinExistence type="predicted"/>